<evidence type="ECO:0000313" key="1">
    <source>
        <dbReference type="EMBL" id="EMO39616.1"/>
    </source>
</evidence>
<proteinExistence type="predicted"/>
<organism evidence="1 2">
    <name type="scientific">Leptospira noguchii serovar Autumnalis str. ZUN142</name>
    <dbReference type="NCBI Taxonomy" id="1085540"/>
    <lineage>
        <taxon>Bacteria</taxon>
        <taxon>Pseudomonadati</taxon>
        <taxon>Spirochaetota</taxon>
        <taxon>Spirochaetia</taxon>
        <taxon>Leptospirales</taxon>
        <taxon>Leptospiraceae</taxon>
        <taxon>Leptospira</taxon>
    </lineage>
</organism>
<dbReference type="AlphaFoldDB" id="M6U9J7"/>
<dbReference type="EMBL" id="AHOP02000051">
    <property type="protein sequence ID" value="EMO39616.1"/>
    <property type="molecule type" value="Genomic_DNA"/>
</dbReference>
<protein>
    <submittedName>
        <fullName evidence="1">Uncharacterized protein</fullName>
    </submittedName>
</protein>
<name>M6U9J7_9LEPT</name>
<comment type="caution">
    <text evidence="1">The sequence shown here is derived from an EMBL/GenBank/DDBJ whole genome shotgun (WGS) entry which is preliminary data.</text>
</comment>
<reference evidence="1 2" key="1">
    <citation type="submission" date="2013-01" db="EMBL/GenBank/DDBJ databases">
        <authorList>
            <person name="Harkins D.M."/>
            <person name="Durkin A.S."/>
            <person name="Brinkac L.M."/>
            <person name="Haft D.H."/>
            <person name="Selengut J.D."/>
            <person name="Sanka R."/>
            <person name="DePew J."/>
            <person name="Purushe J."/>
            <person name="Matthias M.A."/>
            <person name="Vinetz J.M."/>
            <person name="Sutton G.G."/>
            <person name="Nierman W.C."/>
            <person name="Fouts D.E."/>
        </authorList>
    </citation>
    <scope>NUCLEOTIDE SEQUENCE [LARGE SCALE GENOMIC DNA]</scope>
    <source>
        <strain evidence="1 2">ZUN142</strain>
    </source>
</reference>
<evidence type="ECO:0000313" key="2">
    <source>
        <dbReference type="Proteomes" id="UP000012153"/>
    </source>
</evidence>
<gene>
    <name evidence="1" type="ORF">LEP1GSC186_1051</name>
</gene>
<accession>M6U9J7</accession>
<sequence length="43" mass="5254">MEESHNKNAIFFLILEFLLRSISKRENILYLFIRKINLPIDNF</sequence>
<dbReference type="Proteomes" id="UP000012153">
    <property type="component" value="Unassembled WGS sequence"/>
</dbReference>